<dbReference type="AlphaFoldDB" id="A0A644YU49"/>
<sequence length="165" mass="17893">MRSSHNCSNFARVSVFTRCFGTPSTGMIYGRLISEELWLESSILAFSAASFSLCRAIGSFRRSRPLFSDLNSSASQSMIFWSKSSPPRCVSPLVDLTSNTPSPSSSMEISKVPPPRSNTATFVSLCCLSSPYARAAAVGSLMMRLTLRPAISPASFVACLWESLK</sequence>
<proteinExistence type="predicted"/>
<reference evidence="1" key="1">
    <citation type="submission" date="2019-08" db="EMBL/GenBank/DDBJ databases">
        <authorList>
            <person name="Kucharzyk K."/>
            <person name="Murdoch R.W."/>
            <person name="Higgins S."/>
            <person name="Loffler F."/>
        </authorList>
    </citation>
    <scope>NUCLEOTIDE SEQUENCE</scope>
</reference>
<comment type="caution">
    <text evidence="1">The sequence shown here is derived from an EMBL/GenBank/DDBJ whole genome shotgun (WGS) entry which is preliminary data.</text>
</comment>
<organism evidence="1">
    <name type="scientific">bioreactor metagenome</name>
    <dbReference type="NCBI Taxonomy" id="1076179"/>
    <lineage>
        <taxon>unclassified sequences</taxon>
        <taxon>metagenomes</taxon>
        <taxon>ecological metagenomes</taxon>
    </lineage>
</organism>
<evidence type="ECO:0000313" key="1">
    <source>
        <dbReference type="EMBL" id="MPM32105.1"/>
    </source>
</evidence>
<accession>A0A644YU49</accession>
<gene>
    <name evidence="1" type="ORF">SDC9_78664</name>
</gene>
<dbReference type="EMBL" id="VSSQ01006270">
    <property type="protein sequence ID" value="MPM32105.1"/>
    <property type="molecule type" value="Genomic_DNA"/>
</dbReference>
<protein>
    <submittedName>
        <fullName evidence="1">Uncharacterized protein</fullName>
    </submittedName>
</protein>
<name>A0A644YU49_9ZZZZ</name>